<reference evidence="1 2" key="1">
    <citation type="submission" date="2018-09" db="EMBL/GenBank/DDBJ databases">
        <title>Genomic Encyclopedia of Archaeal and Bacterial Type Strains, Phase II (KMG-II): from individual species to whole genera.</title>
        <authorList>
            <person name="Goeker M."/>
        </authorList>
    </citation>
    <scope>NUCLEOTIDE SEQUENCE [LARGE SCALE GENOMIC DNA]</scope>
    <source>
        <strain evidence="1 2">DSM 21950</strain>
    </source>
</reference>
<protein>
    <submittedName>
        <fullName evidence="1">Uncharacterized protein</fullName>
    </submittedName>
</protein>
<dbReference type="AlphaFoldDB" id="A0A419XA63"/>
<gene>
    <name evidence="1" type="ORF">BXY64_1469</name>
</gene>
<keyword evidence="2" id="KW-1185">Reference proteome</keyword>
<sequence>MTTNEIKGFFSPEHAVLVFLIMLSLYSNWRLHVSQTEIQADIKLITYRLDNGATTDKRKLVQTDSIGQQRSPKLQKANFPFIGYIHYHWGNTQSSD</sequence>
<name>A0A419XA63_9BACT</name>
<dbReference type="RefSeq" id="WP_120239225.1">
    <property type="nucleotide sequence ID" value="NZ_RAPQ01000008.1"/>
</dbReference>
<comment type="caution">
    <text evidence="1">The sequence shown here is derived from an EMBL/GenBank/DDBJ whole genome shotgun (WGS) entry which is preliminary data.</text>
</comment>
<dbReference type="Proteomes" id="UP000284531">
    <property type="component" value="Unassembled WGS sequence"/>
</dbReference>
<dbReference type="OrthoDB" id="9833984at2"/>
<proteinExistence type="predicted"/>
<evidence type="ECO:0000313" key="2">
    <source>
        <dbReference type="Proteomes" id="UP000284531"/>
    </source>
</evidence>
<accession>A0A419XA63</accession>
<evidence type="ECO:0000313" key="1">
    <source>
        <dbReference type="EMBL" id="RKE04449.1"/>
    </source>
</evidence>
<dbReference type="EMBL" id="RAPQ01000008">
    <property type="protein sequence ID" value="RKE04449.1"/>
    <property type="molecule type" value="Genomic_DNA"/>
</dbReference>
<organism evidence="1 2">
    <name type="scientific">Marinifilum flexuosum</name>
    <dbReference type="NCBI Taxonomy" id="1117708"/>
    <lineage>
        <taxon>Bacteria</taxon>
        <taxon>Pseudomonadati</taxon>
        <taxon>Bacteroidota</taxon>
        <taxon>Bacteroidia</taxon>
        <taxon>Marinilabiliales</taxon>
        <taxon>Marinifilaceae</taxon>
    </lineage>
</organism>